<proteinExistence type="inferred from homology"/>
<keyword evidence="4" id="KW-0106">Calcium</keyword>
<dbReference type="EMBL" id="MHNB01000007">
    <property type="protein sequence ID" value="OGZ37527.1"/>
    <property type="molecule type" value="Genomic_DNA"/>
</dbReference>
<protein>
    <recommendedName>
        <fullName evidence="5">Archease domain-containing protein</fullName>
    </recommendedName>
</protein>
<sequence>MKKFEVLEHTADLKIKAFGKDPKELLENAMLGMYKGAGYFGEGRKIKREIEISSVDTPALLVDFLSEVLYLTETEQEVYQKIQFQECGEKHIKAALIGKKLKKIETQIKGVTYHDLEIKKLDNRWQAVVLFDI</sequence>
<keyword evidence="3" id="KW-0479">Metal-binding</keyword>
<dbReference type="STRING" id="1801997.A3J64_00870"/>
<evidence type="ECO:0000313" key="6">
    <source>
        <dbReference type="EMBL" id="OGZ37527.1"/>
    </source>
</evidence>
<dbReference type="GO" id="GO:0008033">
    <property type="term" value="P:tRNA processing"/>
    <property type="evidence" value="ECO:0007669"/>
    <property type="project" value="UniProtKB-KW"/>
</dbReference>
<dbReference type="InterPro" id="IPR023572">
    <property type="entry name" value="Archease_dom"/>
</dbReference>
<accession>A0A1G2FI62</accession>
<dbReference type="Gene3D" id="3.55.10.10">
    <property type="entry name" value="Archease domain"/>
    <property type="match status" value="1"/>
</dbReference>
<evidence type="ECO:0000256" key="2">
    <source>
        <dbReference type="ARBA" id="ARBA00022694"/>
    </source>
</evidence>
<name>A0A1G2FI62_9BACT</name>
<keyword evidence="2" id="KW-0819">tRNA processing</keyword>
<feature type="domain" description="Archease" evidence="5">
    <location>
        <begin position="4"/>
        <end position="133"/>
    </location>
</feature>
<dbReference type="PANTHER" id="PTHR12682:SF11">
    <property type="entry name" value="PROTEIN ARCHEASE"/>
    <property type="match status" value="1"/>
</dbReference>
<reference evidence="6 7" key="1">
    <citation type="journal article" date="2016" name="Nat. Commun.">
        <title>Thousands of microbial genomes shed light on interconnected biogeochemical processes in an aquifer system.</title>
        <authorList>
            <person name="Anantharaman K."/>
            <person name="Brown C.T."/>
            <person name="Hug L.A."/>
            <person name="Sharon I."/>
            <person name="Castelle C.J."/>
            <person name="Probst A.J."/>
            <person name="Thomas B.C."/>
            <person name="Singh A."/>
            <person name="Wilkins M.J."/>
            <person name="Karaoz U."/>
            <person name="Brodie E.L."/>
            <person name="Williams K.H."/>
            <person name="Hubbard S.S."/>
            <person name="Banfield J.F."/>
        </authorList>
    </citation>
    <scope>NUCLEOTIDE SEQUENCE [LARGE SCALE GENOMIC DNA]</scope>
</reference>
<comment type="caution">
    <text evidence="6">The sequence shown here is derived from an EMBL/GenBank/DDBJ whole genome shotgun (WGS) entry which is preliminary data.</text>
</comment>
<dbReference type="PANTHER" id="PTHR12682">
    <property type="entry name" value="ARCHEASE"/>
    <property type="match status" value="1"/>
</dbReference>
<organism evidence="6 7">
    <name type="scientific">Candidatus Portnoybacteria bacterium RIFCSPHIGHO2_12_FULL_38_9</name>
    <dbReference type="NCBI Taxonomy" id="1801997"/>
    <lineage>
        <taxon>Bacteria</taxon>
        <taxon>Candidatus Portnoyibacteriota</taxon>
    </lineage>
</organism>
<dbReference type="InterPro" id="IPR002804">
    <property type="entry name" value="Archease"/>
</dbReference>
<evidence type="ECO:0000256" key="3">
    <source>
        <dbReference type="ARBA" id="ARBA00022723"/>
    </source>
</evidence>
<dbReference type="GO" id="GO:0046872">
    <property type="term" value="F:metal ion binding"/>
    <property type="evidence" value="ECO:0007669"/>
    <property type="project" value="UniProtKB-KW"/>
</dbReference>
<evidence type="ECO:0000256" key="1">
    <source>
        <dbReference type="ARBA" id="ARBA00007963"/>
    </source>
</evidence>
<comment type="similarity">
    <text evidence="1">Belongs to the archease family.</text>
</comment>
<dbReference type="Pfam" id="PF01951">
    <property type="entry name" value="Archease"/>
    <property type="match status" value="1"/>
</dbReference>
<dbReference type="InterPro" id="IPR036820">
    <property type="entry name" value="Archease_dom_sf"/>
</dbReference>
<evidence type="ECO:0000259" key="5">
    <source>
        <dbReference type="Pfam" id="PF01951"/>
    </source>
</evidence>
<evidence type="ECO:0000313" key="7">
    <source>
        <dbReference type="Proteomes" id="UP000177061"/>
    </source>
</evidence>
<evidence type="ECO:0000256" key="4">
    <source>
        <dbReference type="ARBA" id="ARBA00022837"/>
    </source>
</evidence>
<dbReference type="AlphaFoldDB" id="A0A1G2FI62"/>
<dbReference type="SUPFAM" id="SSF69819">
    <property type="entry name" value="MTH1598-like"/>
    <property type="match status" value="1"/>
</dbReference>
<dbReference type="Proteomes" id="UP000177061">
    <property type="component" value="Unassembled WGS sequence"/>
</dbReference>
<gene>
    <name evidence="6" type="ORF">A3J64_00870</name>
</gene>